<reference evidence="9 10" key="2">
    <citation type="journal article" date="2011" name="J. Bacteriol.">
        <title>Complete genome sequence of the anaerobic, halophilic alkalithermophile Natranaerobius thermophilus JW/NM-WN-LF.</title>
        <authorList>
            <person name="Zhao B."/>
            <person name="Mesbah N.M."/>
            <person name="Dalin E."/>
            <person name="Goodwin L."/>
            <person name="Nolan M."/>
            <person name="Pitluck S."/>
            <person name="Chertkov O."/>
            <person name="Brettin T.S."/>
            <person name="Han J."/>
            <person name="Larimer F.W."/>
            <person name="Land M.L."/>
            <person name="Hauser L."/>
            <person name="Kyrpides N."/>
            <person name="Wiegel J."/>
        </authorList>
    </citation>
    <scope>NUCLEOTIDE SEQUENCE [LARGE SCALE GENOMIC DNA]</scope>
    <source>
        <strain evidence="10">ATCC BAA-1301 / DSM 18059 / JW/NM-WN-LF</strain>
    </source>
</reference>
<dbReference type="OrthoDB" id="9800498at2"/>
<dbReference type="AlphaFoldDB" id="B2A686"/>
<gene>
    <name evidence="9" type="ordered locus">Nther_0501</name>
</gene>
<keyword evidence="3" id="KW-0813">Transport</keyword>
<keyword evidence="5 8" id="KW-0812">Transmembrane</keyword>
<feature type="transmembrane region" description="Helical" evidence="8">
    <location>
        <begin position="6"/>
        <end position="22"/>
    </location>
</feature>
<keyword evidence="4" id="KW-1003">Cell membrane</keyword>
<evidence type="ECO:0000256" key="1">
    <source>
        <dbReference type="ARBA" id="ARBA00004651"/>
    </source>
</evidence>
<organism evidence="9 10">
    <name type="scientific">Natranaerobius thermophilus (strain ATCC BAA-1301 / DSM 18059 / JW/NM-WN-LF)</name>
    <dbReference type="NCBI Taxonomy" id="457570"/>
    <lineage>
        <taxon>Bacteria</taxon>
        <taxon>Bacillati</taxon>
        <taxon>Bacillota</taxon>
        <taxon>Clostridia</taxon>
        <taxon>Natranaerobiales</taxon>
        <taxon>Natranaerobiaceae</taxon>
        <taxon>Natranaerobius</taxon>
    </lineage>
</organism>
<dbReference type="STRING" id="457570.Nther_0501"/>
<dbReference type="FunCoup" id="B2A686">
    <property type="interactions" value="11"/>
</dbReference>
<dbReference type="RefSeq" id="WP_012446984.1">
    <property type="nucleotide sequence ID" value="NC_010718.1"/>
</dbReference>
<dbReference type="GO" id="GO:0015297">
    <property type="term" value="F:antiporter activity"/>
    <property type="evidence" value="ECO:0007669"/>
    <property type="project" value="UniProtKB-KW"/>
</dbReference>
<dbReference type="EMBL" id="CP001034">
    <property type="protein sequence ID" value="ACB84097.1"/>
    <property type="molecule type" value="Genomic_DNA"/>
</dbReference>
<evidence type="ECO:0000313" key="9">
    <source>
        <dbReference type="EMBL" id="ACB84097.1"/>
    </source>
</evidence>
<dbReference type="GO" id="GO:0005886">
    <property type="term" value="C:plasma membrane"/>
    <property type="evidence" value="ECO:0007669"/>
    <property type="project" value="UniProtKB-SubCell"/>
</dbReference>
<feature type="transmembrane region" description="Helical" evidence="8">
    <location>
        <begin position="66"/>
        <end position="89"/>
    </location>
</feature>
<dbReference type="InParanoid" id="B2A686"/>
<feature type="transmembrane region" description="Helical" evidence="8">
    <location>
        <begin position="29"/>
        <end position="46"/>
    </location>
</feature>
<name>B2A686_NATTJ</name>
<evidence type="ECO:0000256" key="4">
    <source>
        <dbReference type="ARBA" id="ARBA00022475"/>
    </source>
</evidence>
<evidence type="ECO:0000256" key="8">
    <source>
        <dbReference type="SAM" id="Phobius"/>
    </source>
</evidence>
<protein>
    <submittedName>
        <fullName evidence="9">Cation antiporter</fullName>
    </submittedName>
</protein>
<proteinExistence type="inferred from homology"/>
<sequence length="168" mass="18965">MKGRDYTYLGTACLLLVFWLIMVSELSSFGIVVGSIASIGIVYLFSEHLLTVEYRFPLIFRNIGRLIIYIGSLIYEIIIANIQVAKIVLSINMDLSPTFVRFKGKLNTDTSKAILGNSITLTPGTLTVEIEEDEFIIHGLTKSHVQGLLDWYMIDYLVKMEEEGKHGR</sequence>
<evidence type="ECO:0000256" key="2">
    <source>
        <dbReference type="ARBA" id="ARBA00006228"/>
    </source>
</evidence>
<dbReference type="InterPro" id="IPR002758">
    <property type="entry name" value="Cation_antiport_E"/>
</dbReference>
<dbReference type="KEGG" id="nth:Nther_0501"/>
<evidence type="ECO:0000256" key="5">
    <source>
        <dbReference type="ARBA" id="ARBA00022692"/>
    </source>
</evidence>
<dbReference type="PANTHER" id="PTHR34584">
    <property type="entry name" value="NA(+)/H(+) ANTIPORTER SUBUNIT E1"/>
    <property type="match status" value="1"/>
</dbReference>
<evidence type="ECO:0000313" key="10">
    <source>
        <dbReference type="Proteomes" id="UP000001683"/>
    </source>
</evidence>
<dbReference type="PANTHER" id="PTHR34584:SF1">
    <property type="entry name" value="NA(+)_H(+) ANTIPORTER SUBUNIT E1"/>
    <property type="match status" value="1"/>
</dbReference>
<keyword evidence="3" id="KW-0050">Antiport</keyword>
<accession>B2A686</accession>
<comment type="similarity">
    <text evidence="2">Belongs to the CPA3 antiporters (TC 2.A.63) subunit E family.</text>
</comment>
<dbReference type="GO" id="GO:0008324">
    <property type="term" value="F:monoatomic cation transmembrane transporter activity"/>
    <property type="evidence" value="ECO:0007669"/>
    <property type="project" value="InterPro"/>
</dbReference>
<keyword evidence="6 8" id="KW-1133">Transmembrane helix</keyword>
<dbReference type="PIRSF" id="PIRSF019239">
    <property type="entry name" value="MrpE"/>
    <property type="match status" value="1"/>
</dbReference>
<evidence type="ECO:0000256" key="6">
    <source>
        <dbReference type="ARBA" id="ARBA00022989"/>
    </source>
</evidence>
<comment type="subcellular location">
    <subcellularLocation>
        <location evidence="1">Cell membrane</location>
        <topology evidence="1">Multi-pass membrane protein</topology>
    </subcellularLocation>
</comment>
<evidence type="ECO:0000256" key="3">
    <source>
        <dbReference type="ARBA" id="ARBA00022449"/>
    </source>
</evidence>
<dbReference type="eggNOG" id="COG1863">
    <property type="taxonomic scope" value="Bacteria"/>
</dbReference>
<reference evidence="9 10" key="1">
    <citation type="submission" date="2008-04" db="EMBL/GenBank/DDBJ databases">
        <title>Complete sequence of chromosome of Natranaerobius thermophilus JW/NM-WN-LF.</title>
        <authorList>
            <consortium name="US DOE Joint Genome Institute"/>
            <person name="Copeland A."/>
            <person name="Lucas S."/>
            <person name="Lapidus A."/>
            <person name="Glavina del Rio T."/>
            <person name="Dalin E."/>
            <person name="Tice H."/>
            <person name="Bruce D."/>
            <person name="Goodwin L."/>
            <person name="Pitluck S."/>
            <person name="Chertkov O."/>
            <person name="Brettin T."/>
            <person name="Detter J.C."/>
            <person name="Han C."/>
            <person name="Kuske C.R."/>
            <person name="Schmutz J."/>
            <person name="Larimer F."/>
            <person name="Land M."/>
            <person name="Hauser L."/>
            <person name="Kyrpides N."/>
            <person name="Lykidis A."/>
            <person name="Mesbah N.M."/>
            <person name="Wiegel J."/>
        </authorList>
    </citation>
    <scope>NUCLEOTIDE SEQUENCE [LARGE SCALE GENOMIC DNA]</scope>
    <source>
        <strain evidence="10">ATCC BAA-1301 / DSM 18059 / JW/NM-WN-LF</strain>
    </source>
</reference>
<dbReference type="Proteomes" id="UP000001683">
    <property type="component" value="Chromosome"/>
</dbReference>
<evidence type="ECO:0000256" key="7">
    <source>
        <dbReference type="ARBA" id="ARBA00023136"/>
    </source>
</evidence>
<keyword evidence="7 8" id="KW-0472">Membrane</keyword>
<keyword evidence="10" id="KW-1185">Reference proteome</keyword>
<dbReference type="Pfam" id="PF01899">
    <property type="entry name" value="MNHE"/>
    <property type="match status" value="1"/>
</dbReference>
<dbReference type="HOGENOM" id="CLU_086615_2_0_9"/>